<feature type="region of interest" description="Disordered" evidence="1">
    <location>
        <begin position="1266"/>
        <end position="1293"/>
    </location>
</feature>
<dbReference type="EMBL" id="JBBCAQ010000027">
    <property type="protein sequence ID" value="KAK7586266.1"/>
    <property type="molecule type" value="Genomic_DNA"/>
</dbReference>
<feature type="compositionally biased region" description="Basic residues" evidence="1">
    <location>
        <begin position="1431"/>
        <end position="1441"/>
    </location>
</feature>
<feature type="region of interest" description="Disordered" evidence="1">
    <location>
        <begin position="650"/>
        <end position="670"/>
    </location>
</feature>
<feature type="region of interest" description="Disordered" evidence="1">
    <location>
        <begin position="1338"/>
        <end position="1441"/>
    </location>
</feature>
<feature type="chain" id="PRO_5042818443" evidence="2">
    <location>
        <begin position="26"/>
        <end position="1672"/>
    </location>
</feature>
<reference evidence="3 4" key="1">
    <citation type="submission" date="2024-03" db="EMBL/GenBank/DDBJ databases">
        <title>Adaptation during the transition from Ophiocordyceps entomopathogen to insect associate is accompanied by gene loss and intensified selection.</title>
        <authorList>
            <person name="Ward C.M."/>
            <person name="Onetto C.A."/>
            <person name="Borneman A.R."/>
        </authorList>
    </citation>
    <scope>NUCLEOTIDE SEQUENCE [LARGE SCALE GENOMIC DNA]</scope>
    <source>
        <strain evidence="3">AWRI1</strain>
        <tissue evidence="3">Single Adult Female</tissue>
    </source>
</reference>
<sequence length="1672" mass="188988">MREYHSHRAKWLIITTCCILSSVTGDNSTPAWSKPEKSISLENNDWIPVQGKCPTCRANRDLDAQSTNEYINQVLSPPAVPQPSRLVSPQPSRLPSPQPSRSPSPQSTPKQQLQFPTQKQTRMLPFSSSFPPFNSPFFNGDSKPYQLQSTKLFPQEPQKQFYQYETGSFIKQPYSLPPQQLIQQSPALVQQQIPQQRFPGVGEPYPFTLPLKPVETTTPKVSYQPKIRFPEIEVPKFISNNKITTQNSDEIQLLYVPVETLQRGRKNMKDQFPPTLQQSFISPQYNLPYQTFPAQPESQFYFPQGYSPPPNFIQQQQPQVPQQSLKSPETIQSNTSKNIPQPYFTINSIYNNVPPVGLQSLQPKQQADLQFINLLQAGLINPNQLRVPEQQFKTPGQVRPAQFEVNNLPPEKTFILQSNTDTQNNQATFNDAYTPTTTESAKTTQFLTEKSTFVSKQPTTKLQEFEYQYVTSSPQTSASQNQQYIFEQNVFNLPKQIPQQPIPQIPQQRLPQTKLPSGFEEGNPNFPVPHQPPLSFYMEKLHNSKINDVLYLLKDAKTIPVLDAVEHEPPQVFVGPSELQPPKGYIKFELPYLSSLDYNRIDKMVDRLPFFVAPLNFKPPPGYSKIPFPAPHIGSVVLSNSTAVHEALHGKPSEQKYKPTPPTFQSTEFSTTNPQLTSQINSLFETPSSVPVSGLNFKNTFEISSPAIFEQTFKPFSTPAEEVTKKPLVPTKITYKPPTTTEQAKRVTNRQRKPIYRGYPTTSTTEQSTSQFTTTPEPIRKITESVKDTDNYVEFAAKGNFNINNGNQQVNPILTIENAFKPQPPSTTYQPPFQSDKTFDISNFFSTFGNQQLPQKQNIQFPNSDFQSAPPPINNKFEEINSQFKNTQFQNTAQPTQQQFQQPQYENSQAVNSQSSQNFINENSFQTSKQQNGNFFNTGDQNYPFFNPQQTKNEVTTETVSSLPNNTQLESQSVNFNNIKPLSQYNPFSKNEEAPQNVTETTTTSTTSQNSDNFSFWNEQNQFYHSNPAAVDFFSSPSSFPSSTNTSASTASDIKSDIPLTTTTSIPEPTFGDSQKVSQSNEFSSTENTDKPSTNGYRSRIKQRIQPSRYHQVKHTTDKENIDYQYRGTSTKISSNDPEIETSSQLTDTITQSTELPETTSKHRRRRPIKPHIQPVSTESTAASTRGYRTRPNRYQTSSSTERYRARRPTVPTVVTNTPETASSEWVGFGGNNFIPSAPAANEITPSVDNQQRVDDIKTYSKPATQFWSEPRSHSQSIDAVPNPSTEDSLKTAAPVQNAIQEVSPSWSDGQKTPLVDQQQYTPFTPIVQNQQFFIEEQQSQNRSDDVVERKDEHQFENKPVNNVVPQFPQPFEEISSTSSSTAQKDSISDGSVYSNGKTYDQEIQKDKFLTKDSADGQKKAYDPQDEKKNPGRRRGTWVRRIRIKRPQDVFETAESQNLGRLSDNSLQTSDLKTLSKTEEGAVDKDESQYKFKPSSVADDFITTSTESQTEREEIRTTTTENNDYANLQNNFAQMLSDFLNSNEQSSKTVNNIERYNSTENSISFVLGLDKQENKENASNYSLNTFITSSPAETTVVPHVEDTVTVTNYPSVNTEIFEHQTTTEELSDTVAPDNKLIGTSTTTEISLETEICYRGKCVKTKKSKASDLLPVE</sequence>
<feature type="compositionally biased region" description="Polar residues" evidence="1">
    <location>
        <begin position="1059"/>
        <end position="1097"/>
    </location>
</feature>
<feature type="compositionally biased region" description="Low complexity" evidence="1">
    <location>
        <begin position="82"/>
        <end position="91"/>
    </location>
</feature>
<evidence type="ECO:0000313" key="3">
    <source>
        <dbReference type="EMBL" id="KAK7586266.1"/>
    </source>
</evidence>
<protein>
    <submittedName>
        <fullName evidence="3">Uncharacterized protein</fullName>
    </submittedName>
</protein>
<feature type="compositionally biased region" description="Low complexity" evidence="1">
    <location>
        <begin position="999"/>
        <end position="1008"/>
    </location>
</feature>
<feature type="compositionally biased region" description="Pro residues" evidence="1">
    <location>
        <begin position="92"/>
        <end position="102"/>
    </location>
</feature>
<feature type="compositionally biased region" description="Low complexity" evidence="1">
    <location>
        <begin position="1038"/>
        <end position="1052"/>
    </location>
</feature>
<comment type="caution">
    <text evidence="3">The sequence shown here is derived from an EMBL/GenBank/DDBJ whole genome shotgun (WGS) entry which is preliminary data.</text>
</comment>
<feature type="region of interest" description="Disordered" evidence="1">
    <location>
        <begin position="756"/>
        <end position="776"/>
    </location>
</feature>
<feature type="compositionally biased region" description="Low complexity" evidence="1">
    <location>
        <begin position="103"/>
        <end position="114"/>
    </location>
</feature>
<name>A0AAN9Y348_9HEMI</name>
<feature type="compositionally biased region" description="Low complexity" evidence="1">
    <location>
        <begin position="760"/>
        <end position="776"/>
    </location>
</feature>
<feature type="region of interest" description="Disordered" evidence="1">
    <location>
        <begin position="75"/>
        <end position="119"/>
    </location>
</feature>
<feature type="compositionally biased region" description="Basic and acidic residues" evidence="1">
    <location>
        <begin position="1400"/>
        <end position="1430"/>
    </location>
</feature>
<organism evidence="3 4">
    <name type="scientific">Parthenolecanium corni</name>
    <dbReference type="NCBI Taxonomy" id="536013"/>
    <lineage>
        <taxon>Eukaryota</taxon>
        <taxon>Metazoa</taxon>
        <taxon>Ecdysozoa</taxon>
        <taxon>Arthropoda</taxon>
        <taxon>Hexapoda</taxon>
        <taxon>Insecta</taxon>
        <taxon>Pterygota</taxon>
        <taxon>Neoptera</taxon>
        <taxon>Paraneoptera</taxon>
        <taxon>Hemiptera</taxon>
        <taxon>Sternorrhyncha</taxon>
        <taxon>Coccoidea</taxon>
        <taxon>Coccidae</taxon>
        <taxon>Parthenolecanium</taxon>
    </lineage>
</organism>
<evidence type="ECO:0000313" key="4">
    <source>
        <dbReference type="Proteomes" id="UP001367676"/>
    </source>
</evidence>
<feature type="compositionally biased region" description="Polar residues" evidence="1">
    <location>
        <begin position="1383"/>
        <end position="1399"/>
    </location>
</feature>
<gene>
    <name evidence="3" type="ORF">V9T40_004142</name>
</gene>
<feature type="compositionally biased region" description="Polar residues" evidence="1">
    <location>
        <begin position="1175"/>
        <end position="1184"/>
    </location>
</feature>
<feature type="compositionally biased region" description="Basic and acidic residues" evidence="1">
    <location>
        <begin position="1343"/>
        <end position="1357"/>
    </location>
</feature>
<feature type="compositionally biased region" description="Polar residues" evidence="1">
    <location>
        <begin position="1266"/>
        <end position="1287"/>
    </location>
</feature>
<proteinExistence type="predicted"/>
<keyword evidence="2" id="KW-0732">Signal</keyword>
<evidence type="ECO:0000256" key="2">
    <source>
        <dbReference type="SAM" id="SignalP"/>
    </source>
</evidence>
<accession>A0AAN9Y348</accession>
<feature type="compositionally biased region" description="Low complexity" evidence="1">
    <location>
        <begin position="1360"/>
        <end position="1382"/>
    </location>
</feature>
<feature type="region of interest" description="Disordered" evidence="1">
    <location>
        <begin position="929"/>
        <end position="1014"/>
    </location>
</feature>
<evidence type="ECO:0000256" key="1">
    <source>
        <dbReference type="SAM" id="MobiDB-lite"/>
    </source>
</evidence>
<feature type="region of interest" description="Disordered" evidence="1">
    <location>
        <begin position="890"/>
        <end position="915"/>
    </location>
</feature>
<feature type="region of interest" description="Disordered" evidence="1">
    <location>
        <begin position="1038"/>
        <end position="1207"/>
    </location>
</feature>
<feature type="signal peptide" evidence="2">
    <location>
        <begin position="1"/>
        <end position="25"/>
    </location>
</feature>
<feature type="compositionally biased region" description="Polar residues" evidence="1">
    <location>
        <begin position="947"/>
        <end position="998"/>
    </location>
</feature>
<keyword evidence="4" id="KW-1185">Reference proteome</keyword>
<dbReference type="Proteomes" id="UP001367676">
    <property type="component" value="Unassembled WGS sequence"/>
</dbReference>
<feature type="compositionally biased region" description="Polar residues" evidence="1">
    <location>
        <begin position="929"/>
        <end position="941"/>
    </location>
</feature>
<feature type="compositionally biased region" description="Polar residues" evidence="1">
    <location>
        <begin position="1127"/>
        <end position="1159"/>
    </location>
</feature>